<dbReference type="SUPFAM" id="SSF140453">
    <property type="entry name" value="EsxAB dimer-like"/>
    <property type="match status" value="1"/>
</dbReference>
<protein>
    <recommendedName>
        <fullName evidence="3">WXG100 family type VII secretion target</fullName>
    </recommendedName>
</protein>
<evidence type="ECO:0000313" key="2">
    <source>
        <dbReference type="Proteomes" id="UP000683310"/>
    </source>
</evidence>
<organism evidence="1 2">
    <name type="scientific">Nocardia tengchongensis</name>
    <dbReference type="NCBI Taxonomy" id="2055889"/>
    <lineage>
        <taxon>Bacteria</taxon>
        <taxon>Bacillati</taxon>
        <taxon>Actinomycetota</taxon>
        <taxon>Actinomycetes</taxon>
        <taxon>Mycobacteriales</taxon>
        <taxon>Nocardiaceae</taxon>
        <taxon>Nocardia</taxon>
    </lineage>
</organism>
<reference evidence="1 2" key="1">
    <citation type="submission" date="2021-04" db="EMBL/GenBank/DDBJ databases">
        <title>Nocardia tengchongensis.</title>
        <authorList>
            <person name="Zhuang k."/>
            <person name="Ran Y."/>
            <person name="Li W."/>
        </authorList>
    </citation>
    <scope>NUCLEOTIDE SEQUENCE [LARGE SCALE GENOMIC DNA]</scope>
    <source>
        <strain evidence="1 2">CFH S0057</strain>
    </source>
</reference>
<sequence length="438" mass="45129">MSWIGGDLAGLQAMGTAMKTAPSSTDGVVKALGSTVDKIVGDAGWSGGAADSFRKAWTATSIQVGALATVTSGVGKVLGDLGDNLQKIEADLVNTAHDASQKGAQIGDDGKPGILVITGDPDAQTAKDARQAQADYTNTYNAALKLAQGFRLQAAKDLGDTVSPIKPTGNNSDFSWDKRVTLADYLRGLYVVPNEKNSEWSSKLQDAIKDASSNLDKASQDYIKAHDAYLADGGKGSFDDPTVRAQSAAKNDLALLEEKLKAAGASPGEAPLSNPLNVKIKDAAKVVPGLDMIKTPEGLDFLKEIPVVDVLASGVVAEFQSQDDIQKGQNPTSARAYDYGAAAIGLAAGAGAVAGAAALGVSAPVWATAVGAGAIVVGVGDVFYEGFHEHWAEDIHDRGVVSGVTHGLGNTFSTSGHDVADLVGSAWDAGKHLWNKVF</sequence>
<evidence type="ECO:0008006" key="3">
    <source>
        <dbReference type="Google" id="ProtNLM"/>
    </source>
</evidence>
<gene>
    <name evidence="1" type="ORF">KHQ06_30205</name>
</gene>
<dbReference type="EMBL" id="CP074371">
    <property type="protein sequence ID" value="QVI20407.1"/>
    <property type="molecule type" value="Genomic_DNA"/>
</dbReference>
<dbReference type="InterPro" id="IPR036689">
    <property type="entry name" value="ESAT-6-like_sf"/>
</dbReference>
<accession>A0ABX8CKB6</accession>
<name>A0ABX8CKB6_9NOCA</name>
<evidence type="ECO:0000313" key="1">
    <source>
        <dbReference type="EMBL" id="QVI20407.1"/>
    </source>
</evidence>
<dbReference type="Proteomes" id="UP000683310">
    <property type="component" value="Chromosome"/>
</dbReference>
<proteinExistence type="predicted"/>
<keyword evidence="2" id="KW-1185">Reference proteome</keyword>
<dbReference type="Gene3D" id="1.10.287.1060">
    <property type="entry name" value="ESAT-6-like"/>
    <property type="match status" value="1"/>
</dbReference>